<protein>
    <submittedName>
        <fullName evidence="2">Uncharacterized protein</fullName>
    </submittedName>
</protein>
<dbReference type="AlphaFoldDB" id="A0A6H5HS45"/>
<reference evidence="2 3" key="1">
    <citation type="submission" date="2020-02" db="EMBL/GenBank/DDBJ databases">
        <authorList>
            <person name="Ferguson B K."/>
        </authorList>
    </citation>
    <scope>NUCLEOTIDE SEQUENCE [LARGE SCALE GENOMIC DNA]</scope>
</reference>
<keyword evidence="3" id="KW-1185">Reference proteome</keyword>
<name>A0A6H5HS45_9HEMI</name>
<evidence type="ECO:0000256" key="1">
    <source>
        <dbReference type="SAM" id="MobiDB-lite"/>
    </source>
</evidence>
<accession>A0A6H5HS45</accession>
<dbReference type="Proteomes" id="UP000479000">
    <property type="component" value="Unassembled WGS sequence"/>
</dbReference>
<sequence length="195" mass="22271">MKRKFKSIQKRFGRGWLQDRTSDAVPWTLYPGRWTPYPRRRTPYSVRGLTCDIMLVDFENCISGLSCEIFRQPTPSCRISASKMTMRRDLRYTYAIGWKAPLYLKFRILAGPGSRSSPLLIQDLDRLLVTFARGLRVTMAEENDPRASSRAGAKGTFGRKVRILDESSNFQSDTAPRPPRAPKQPKAQINPSCPK</sequence>
<evidence type="ECO:0000313" key="3">
    <source>
        <dbReference type="Proteomes" id="UP000479000"/>
    </source>
</evidence>
<evidence type="ECO:0000313" key="2">
    <source>
        <dbReference type="EMBL" id="CAB0020527.1"/>
    </source>
</evidence>
<proteinExistence type="predicted"/>
<dbReference type="EMBL" id="CADCXU010035394">
    <property type="protein sequence ID" value="CAB0020527.1"/>
    <property type="molecule type" value="Genomic_DNA"/>
</dbReference>
<organism evidence="2 3">
    <name type="scientific">Nesidiocoris tenuis</name>
    <dbReference type="NCBI Taxonomy" id="355587"/>
    <lineage>
        <taxon>Eukaryota</taxon>
        <taxon>Metazoa</taxon>
        <taxon>Ecdysozoa</taxon>
        <taxon>Arthropoda</taxon>
        <taxon>Hexapoda</taxon>
        <taxon>Insecta</taxon>
        <taxon>Pterygota</taxon>
        <taxon>Neoptera</taxon>
        <taxon>Paraneoptera</taxon>
        <taxon>Hemiptera</taxon>
        <taxon>Heteroptera</taxon>
        <taxon>Panheteroptera</taxon>
        <taxon>Cimicomorpha</taxon>
        <taxon>Miridae</taxon>
        <taxon>Dicyphina</taxon>
        <taxon>Nesidiocoris</taxon>
    </lineage>
</organism>
<feature type="region of interest" description="Disordered" evidence="1">
    <location>
        <begin position="141"/>
        <end position="195"/>
    </location>
</feature>
<gene>
    <name evidence="2" type="ORF">NTEN_LOCUS24100</name>
</gene>